<dbReference type="InterPro" id="IPR037198">
    <property type="entry name" value="MutL_C_sf"/>
</dbReference>
<dbReference type="InterPro" id="IPR013507">
    <property type="entry name" value="DNA_mismatch_S5_2-like"/>
</dbReference>
<sequence length="1055" mass="113420">MAIQAIDKSSVHRLTSGQVVIDLQSAVKELVENALDAGATKIEVRFRDYGLEAFEVLDNGKGIVKDDWPSIALKHHTSKLASFDELASVSTLGFRGEALSSLCGVATLSMITSTSSKPPIGTSLTFAHSGECVVGGKVARERGTTVKVERLFDTLPVRRKELVKNVKREFGKAIELINSYAIINTGVRFDVRNTAKGKTQTHLQTPTSSSIRSNYASIFAAKDLASLIDFDLTLEVPTDKSILKRIEGAMEATTLIKVKGMISKPAAPHGRTTSNRQFFYVNGRPFSPSKIAKTVNEVYKSYNSNQFPIVVADFQLAPDAYDVNVSPDKRTIFLHSETNLIRALKEQLAKFFEPQHGTFAMQAIGPAKGKEKVQEPEDAGVVVKEEEDDLALSEGRPRKRRKDSHAPSSDLDPPPRVATPVERTAPSTSSDSRRSISVTPVVDPFPTLPGEEVILPTPPPDFAHPPPTSSANDAGADSNLPATPERQSPPLADPPPESSTAALFLPPSPTPHPPSPSPNSSRRRASPSPAPRPSPAPSRNLKQPTLPFAPARAAAGGSRGSRGTRSTGVGKVEPGARMKGMLQKFLRGSQAQAQGEANVDADSADGQENDEREEKDEIEDDEADAEMAEGEEDGQDEAQIERDELAADVHEPAQSCRHEAERKDDSGKVDDSGAADEAAEEHIEDVVLVVEDSFNAASPPATAVDDDDFEIVSASCICVHGSQDSDIEIQEDTSTSARPPSAAAAQVALHDIPLPFGAAPAEVAGTVIAADADLDVDFDALEARWTASEPLRQGSPARASADGERDDGALAGAGVDEQEDVAEATLSRVVSKQDFEAMEVVGQFNLGFIIARRKVVADAVDGDGEPDVHDDLFIIDQHASDEKYNFERLQAETVIQSQRLLAPRSLGLPSADEITAMEHLDLLRLNGYDVAIDEDAQIGERVKLVAQPVSKETVFDVGDFEELIHLIESRGGGEVVRPSKARRMFASRACRKSVMIGKALSASQMTSIIRHMGGMDQPWACPHGRPTMRWLASLNAAASPRDPRSDLAQLVAAYE</sequence>
<accession>A0A061AWN6</accession>
<dbReference type="FunFam" id="3.30.1370.100:FF:000001">
    <property type="entry name" value="Mismatch repair endonuclease pms1, putative"/>
    <property type="match status" value="1"/>
</dbReference>
<feature type="domain" description="DNA mismatch repair protein S5" evidence="6">
    <location>
        <begin position="215"/>
        <end position="353"/>
    </location>
</feature>
<dbReference type="CDD" id="cd03484">
    <property type="entry name" value="MutL_Trans_hPMS_2_like"/>
    <property type="match status" value="1"/>
</dbReference>
<dbReference type="SMART" id="SM01340">
    <property type="entry name" value="DNA_mis_repair"/>
    <property type="match status" value="1"/>
</dbReference>
<dbReference type="InterPro" id="IPR038973">
    <property type="entry name" value="MutL/Mlh/Pms-like"/>
</dbReference>
<feature type="compositionally biased region" description="Low complexity" evidence="4">
    <location>
        <begin position="551"/>
        <end position="568"/>
    </location>
</feature>
<dbReference type="GO" id="GO:0032389">
    <property type="term" value="C:MutLalpha complex"/>
    <property type="evidence" value="ECO:0007669"/>
    <property type="project" value="TreeGrafter"/>
</dbReference>
<feature type="compositionally biased region" description="Pro residues" evidence="4">
    <location>
        <begin position="506"/>
        <end position="517"/>
    </location>
</feature>
<dbReference type="Pfam" id="PF01119">
    <property type="entry name" value="DNA_mis_repair"/>
    <property type="match status" value="1"/>
</dbReference>
<evidence type="ECO:0000259" key="6">
    <source>
        <dbReference type="SMART" id="SM01340"/>
    </source>
</evidence>
<feature type="domain" description="MutL C-terminal dimerisation" evidence="5">
    <location>
        <begin position="840"/>
        <end position="1000"/>
    </location>
</feature>
<dbReference type="SUPFAM" id="SSF54211">
    <property type="entry name" value="Ribosomal protein S5 domain 2-like"/>
    <property type="match status" value="1"/>
</dbReference>
<dbReference type="InterPro" id="IPR020568">
    <property type="entry name" value="Ribosomal_Su5_D2-typ_SF"/>
</dbReference>
<dbReference type="InterPro" id="IPR042121">
    <property type="entry name" value="MutL_C_regsub"/>
</dbReference>
<feature type="compositionally biased region" description="Pro residues" evidence="4">
    <location>
        <begin position="456"/>
        <end position="468"/>
    </location>
</feature>
<dbReference type="OrthoDB" id="10263226at2759"/>
<dbReference type="CDD" id="cd16926">
    <property type="entry name" value="HATPase_MutL-MLH-PMS-like"/>
    <property type="match status" value="1"/>
</dbReference>
<dbReference type="InterPro" id="IPR014790">
    <property type="entry name" value="MutL_C"/>
</dbReference>
<dbReference type="Gene3D" id="3.30.1370.100">
    <property type="entry name" value="MutL, C-terminal domain, regulatory subdomain"/>
    <property type="match status" value="1"/>
</dbReference>
<dbReference type="PROSITE" id="PS00058">
    <property type="entry name" value="DNA_MISMATCH_REPAIR_1"/>
    <property type="match status" value="1"/>
</dbReference>
<dbReference type="EMBL" id="LK052939">
    <property type="protein sequence ID" value="CDR39818.1"/>
    <property type="molecule type" value="Genomic_DNA"/>
</dbReference>
<name>A0A061AWN6_RHOTO</name>
<dbReference type="GO" id="GO:0140664">
    <property type="term" value="F:ATP-dependent DNA damage sensor activity"/>
    <property type="evidence" value="ECO:0007669"/>
    <property type="project" value="InterPro"/>
</dbReference>
<dbReference type="AlphaFoldDB" id="A0A061AWN6"/>
<dbReference type="Gene3D" id="3.30.1540.20">
    <property type="entry name" value="MutL, C-terminal domain, dimerisation subdomain"/>
    <property type="match status" value="1"/>
</dbReference>
<evidence type="ECO:0000256" key="1">
    <source>
        <dbReference type="ARBA" id="ARBA00006082"/>
    </source>
</evidence>
<protein>
    <recommendedName>
        <fullName evidence="3">DNA mismatch repair protein PMS1</fullName>
    </recommendedName>
</protein>
<dbReference type="InterPro" id="IPR036890">
    <property type="entry name" value="HATPase_C_sf"/>
</dbReference>
<dbReference type="InterPro" id="IPR042120">
    <property type="entry name" value="MutL_C_dimsub"/>
</dbReference>
<feature type="compositionally biased region" description="Basic and acidic residues" evidence="4">
    <location>
        <begin position="639"/>
        <end position="671"/>
    </location>
</feature>
<feature type="compositionally biased region" description="Acidic residues" evidence="4">
    <location>
        <begin position="602"/>
        <end position="638"/>
    </location>
</feature>
<dbReference type="PANTHER" id="PTHR10073:SF52">
    <property type="entry name" value="MISMATCH REPAIR ENDONUCLEASE PMS2"/>
    <property type="match status" value="1"/>
</dbReference>
<comment type="similarity">
    <text evidence="1">Belongs to the DNA mismatch repair MutL/HexB family.</text>
</comment>
<reference evidence="7" key="1">
    <citation type="journal article" date="2014" name="Genome Announc.">
        <title>Draft genome sequence of Rhodosporidium toruloides CECT1137, an oleaginous yeast of biotechnological interest.</title>
        <authorList>
            <person name="Morin N."/>
            <person name="Calcas X."/>
            <person name="Devillers H."/>
            <person name="Durrens P."/>
            <person name="Sherman D.J."/>
            <person name="Nicaud J.-M."/>
            <person name="Neuveglise C."/>
        </authorList>
    </citation>
    <scope>NUCLEOTIDE SEQUENCE</scope>
    <source>
        <strain evidence="7">CECT1137</strain>
    </source>
</reference>
<evidence type="ECO:0000256" key="4">
    <source>
        <dbReference type="SAM" id="MobiDB-lite"/>
    </source>
</evidence>
<dbReference type="InterPro" id="IPR002099">
    <property type="entry name" value="MutL/Mlh/PMS"/>
</dbReference>
<dbReference type="SUPFAM" id="SSF55874">
    <property type="entry name" value="ATPase domain of HSP90 chaperone/DNA topoisomerase II/histidine kinase"/>
    <property type="match status" value="1"/>
</dbReference>
<dbReference type="GO" id="GO:0030983">
    <property type="term" value="F:mismatched DNA binding"/>
    <property type="evidence" value="ECO:0007669"/>
    <property type="project" value="InterPro"/>
</dbReference>
<evidence type="ECO:0000256" key="2">
    <source>
        <dbReference type="ARBA" id="ARBA00022763"/>
    </source>
</evidence>
<dbReference type="PANTHER" id="PTHR10073">
    <property type="entry name" value="DNA MISMATCH REPAIR PROTEIN MLH, PMS, MUTL"/>
    <property type="match status" value="1"/>
</dbReference>
<dbReference type="InterPro" id="IPR014721">
    <property type="entry name" value="Ribsml_uS5_D2-typ_fold_subgr"/>
</dbReference>
<dbReference type="Gene3D" id="3.30.565.10">
    <property type="entry name" value="Histidine kinase-like ATPase, C-terminal domain"/>
    <property type="match status" value="1"/>
</dbReference>
<dbReference type="SMART" id="SM00853">
    <property type="entry name" value="MutL_C"/>
    <property type="match status" value="1"/>
</dbReference>
<dbReference type="InterPro" id="IPR014762">
    <property type="entry name" value="DNA_mismatch_repair_CS"/>
</dbReference>
<gene>
    <name evidence="7" type="ORF">RHTO0S_04e10110g</name>
</gene>
<dbReference type="Pfam" id="PF08676">
    <property type="entry name" value="MutL_C"/>
    <property type="match status" value="1"/>
</dbReference>
<keyword evidence="2" id="KW-0227">DNA damage</keyword>
<dbReference type="GO" id="GO:0005524">
    <property type="term" value="F:ATP binding"/>
    <property type="evidence" value="ECO:0007669"/>
    <property type="project" value="InterPro"/>
</dbReference>
<evidence type="ECO:0000313" key="7">
    <source>
        <dbReference type="EMBL" id="CDR39818.1"/>
    </source>
</evidence>
<dbReference type="Gene3D" id="3.30.230.10">
    <property type="match status" value="1"/>
</dbReference>
<feature type="compositionally biased region" description="Low complexity" evidence="4">
    <location>
        <begin position="423"/>
        <end position="439"/>
    </location>
</feature>
<dbReference type="NCBIfam" id="TIGR00585">
    <property type="entry name" value="mutl"/>
    <property type="match status" value="1"/>
</dbReference>
<proteinExistence type="inferred from homology"/>
<feature type="region of interest" description="Disordered" evidence="4">
    <location>
        <begin position="366"/>
        <end position="684"/>
    </location>
</feature>
<feature type="region of interest" description="Disordered" evidence="4">
    <location>
        <begin position="787"/>
        <end position="808"/>
    </location>
</feature>
<dbReference type="GO" id="GO:0000710">
    <property type="term" value="P:meiotic mismatch repair"/>
    <property type="evidence" value="ECO:0007669"/>
    <property type="project" value="UniProtKB-ARBA"/>
</dbReference>
<organism evidence="7">
    <name type="scientific">Rhodotorula toruloides</name>
    <name type="common">Yeast</name>
    <name type="synonym">Rhodosporidium toruloides</name>
    <dbReference type="NCBI Taxonomy" id="5286"/>
    <lineage>
        <taxon>Eukaryota</taxon>
        <taxon>Fungi</taxon>
        <taxon>Dikarya</taxon>
        <taxon>Basidiomycota</taxon>
        <taxon>Pucciniomycotina</taxon>
        <taxon>Microbotryomycetes</taxon>
        <taxon>Sporidiobolales</taxon>
        <taxon>Sporidiobolaceae</taxon>
        <taxon>Rhodotorula</taxon>
    </lineage>
</organism>
<dbReference type="SUPFAM" id="SSF118116">
    <property type="entry name" value="DNA mismatch repair protein MutL"/>
    <property type="match status" value="1"/>
</dbReference>
<dbReference type="FunFam" id="3.30.565.10:FF:000014">
    <property type="entry name" value="Mismatch repair endonuclease pms1, putative"/>
    <property type="match status" value="1"/>
</dbReference>
<dbReference type="GO" id="GO:0016887">
    <property type="term" value="F:ATP hydrolysis activity"/>
    <property type="evidence" value="ECO:0007669"/>
    <property type="project" value="InterPro"/>
</dbReference>
<dbReference type="Pfam" id="PF13589">
    <property type="entry name" value="HATPase_c_3"/>
    <property type="match status" value="1"/>
</dbReference>
<evidence type="ECO:0000259" key="5">
    <source>
        <dbReference type="SMART" id="SM00853"/>
    </source>
</evidence>
<evidence type="ECO:0000256" key="3">
    <source>
        <dbReference type="ARBA" id="ARBA00070941"/>
    </source>
</evidence>